<evidence type="ECO:0000256" key="6">
    <source>
        <dbReference type="ARBA" id="ARBA00023049"/>
    </source>
</evidence>
<evidence type="ECO:0000256" key="2">
    <source>
        <dbReference type="ARBA" id="ARBA00022670"/>
    </source>
</evidence>
<keyword evidence="6" id="KW-0482">Metalloprotease</keyword>
<keyword evidence="3" id="KW-0479">Metal-binding</keyword>
<dbReference type="GO" id="GO:0034982">
    <property type="term" value="P:mitochondrial protein processing"/>
    <property type="evidence" value="ECO:0007669"/>
    <property type="project" value="TreeGrafter"/>
</dbReference>
<evidence type="ECO:0000256" key="3">
    <source>
        <dbReference type="ARBA" id="ARBA00022723"/>
    </source>
</evidence>
<keyword evidence="10" id="KW-1185">Reference proteome</keyword>
<evidence type="ECO:0000313" key="10">
    <source>
        <dbReference type="Proteomes" id="UP001203297"/>
    </source>
</evidence>
<feature type="transmembrane region" description="Helical" evidence="7">
    <location>
        <begin position="95"/>
        <end position="116"/>
    </location>
</feature>
<evidence type="ECO:0000256" key="4">
    <source>
        <dbReference type="ARBA" id="ARBA00022801"/>
    </source>
</evidence>
<keyword evidence="7" id="KW-1133">Transmembrane helix</keyword>
<dbReference type="AlphaFoldDB" id="A0AAD4M6W2"/>
<protein>
    <recommendedName>
        <fullName evidence="8">Peptidase M48 domain-containing protein</fullName>
    </recommendedName>
</protein>
<dbReference type="InterPro" id="IPR001915">
    <property type="entry name" value="Peptidase_M48"/>
</dbReference>
<evidence type="ECO:0000256" key="1">
    <source>
        <dbReference type="ARBA" id="ARBA00001947"/>
    </source>
</evidence>
<dbReference type="Pfam" id="PF01435">
    <property type="entry name" value="Peptidase_M48"/>
    <property type="match status" value="1"/>
</dbReference>
<dbReference type="EMBL" id="WTXG01000008">
    <property type="protein sequence ID" value="KAI0303754.1"/>
    <property type="molecule type" value="Genomic_DNA"/>
</dbReference>
<evidence type="ECO:0000313" key="9">
    <source>
        <dbReference type="EMBL" id="KAI0303754.1"/>
    </source>
</evidence>
<evidence type="ECO:0000256" key="5">
    <source>
        <dbReference type="ARBA" id="ARBA00022833"/>
    </source>
</evidence>
<dbReference type="InterPro" id="IPR051156">
    <property type="entry name" value="Mito/Outer_Membr_Metalloprot"/>
</dbReference>
<dbReference type="GO" id="GO:0004222">
    <property type="term" value="F:metalloendopeptidase activity"/>
    <property type="evidence" value="ECO:0007669"/>
    <property type="project" value="InterPro"/>
</dbReference>
<comment type="caution">
    <text evidence="9">The sequence shown here is derived from an EMBL/GenBank/DDBJ whole genome shotgun (WGS) entry which is preliminary data.</text>
</comment>
<dbReference type="PANTHER" id="PTHR22726:SF18">
    <property type="entry name" value="PEPTIDASE M48 DOMAIN-CONTAINING PROTEIN"/>
    <property type="match status" value="1"/>
</dbReference>
<sequence length="512" mass="56775">MCHQMLRPSIRPVLRSVAPRKQLASSAVLEVIRTAGRVALTFIPVLLVKNHASRKLLKKIEIVKKESGDSTLPRPVKEFVARQGNLLQSIRRRTILFHALIFTPCILFWAAVVASLERTPLTGRWRLILLSPEEEDDIATQLAGSGWYQAVGEIISKHGPPKIVPPSDWRYTWVRDTLRTLEAVIPKLGDERSLAPIWLERGHGDVPLPPPQSIPCGRDPVPLSINWSAPLHVIAGPPYSLIVVDDPDARNAFSYGFGPDGAGGIVVFSGFLDDIISKNPGLTATNRATQHSETSLWFKIFGSLFTTPSPPTQYHPTPEQTADLAILLAHELSHLVLSHHLETLSSMTIFVPGVLSLLSDFIRALVFPVTMLLGPFVNDAFADLGKAGSGELSKLGEYCTSMKQEIEADVVSARLLAHAGFDPRKAVRFWEDRADVFQGSECVASAVFESEHRESQSQNTFALRIAGSGHPVNEVRVEKLREELDRWRAERERVLLERQTKRRSPNADTTQP</sequence>
<reference evidence="9" key="1">
    <citation type="journal article" date="2022" name="New Phytol.">
        <title>Evolutionary transition to the ectomycorrhizal habit in the genomes of a hyperdiverse lineage of mushroom-forming fungi.</title>
        <authorList>
            <person name="Looney B."/>
            <person name="Miyauchi S."/>
            <person name="Morin E."/>
            <person name="Drula E."/>
            <person name="Courty P.E."/>
            <person name="Kohler A."/>
            <person name="Kuo A."/>
            <person name="LaButti K."/>
            <person name="Pangilinan J."/>
            <person name="Lipzen A."/>
            <person name="Riley R."/>
            <person name="Andreopoulos W."/>
            <person name="He G."/>
            <person name="Johnson J."/>
            <person name="Nolan M."/>
            <person name="Tritt A."/>
            <person name="Barry K.W."/>
            <person name="Grigoriev I.V."/>
            <person name="Nagy L.G."/>
            <person name="Hibbett D."/>
            <person name="Henrissat B."/>
            <person name="Matheny P.B."/>
            <person name="Labbe J."/>
            <person name="Martin F.M."/>
        </authorList>
    </citation>
    <scope>NUCLEOTIDE SEQUENCE</scope>
    <source>
        <strain evidence="9">BPL690</strain>
    </source>
</reference>
<organism evidence="9 10">
    <name type="scientific">Multifurca ochricompacta</name>
    <dbReference type="NCBI Taxonomy" id="376703"/>
    <lineage>
        <taxon>Eukaryota</taxon>
        <taxon>Fungi</taxon>
        <taxon>Dikarya</taxon>
        <taxon>Basidiomycota</taxon>
        <taxon>Agaricomycotina</taxon>
        <taxon>Agaricomycetes</taxon>
        <taxon>Russulales</taxon>
        <taxon>Russulaceae</taxon>
        <taxon>Multifurca</taxon>
    </lineage>
</organism>
<keyword evidence="2" id="KW-0645">Protease</keyword>
<name>A0AAD4M6W2_9AGAM</name>
<dbReference type="Proteomes" id="UP001203297">
    <property type="component" value="Unassembled WGS sequence"/>
</dbReference>
<proteinExistence type="predicted"/>
<comment type="cofactor">
    <cofactor evidence="1">
        <name>Zn(2+)</name>
        <dbReference type="ChEBI" id="CHEBI:29105"/>
    </cofactor>
</comment>
<evidence type="ECO:0000256" key="7">
    <source>
        <dbReference type="SAM" id="Phobius"/>
    </source>
</evidence>
<dbReference type="GO" id="GO:0005743">
    <property type="term" value="C:mitochondrial inner membrane"/>
    <property type="evidence" value="ECO:0007669"/>
    <property type="project" value="TreeGrafter"/>
</dbReference>
<keyword evidence="7" id="KW-0472">Membrane</keyword>
<keyword evidence="5" id="KW-0862">Zinc</keyword>
<keyword evidence="7" id="KW-0812">Transmembrane</keyword>
<accession>A0AAD4M6W2</accession>
<keyword evidence="4" id="KW-0378">Hydrolase</keyword>
<dbReference type="GO" id="GO:0046872">
    <property type="term" value="F:metal ion binding"/>
    <property type="evidence" value="ECO:0007669"/>
    <property type="project" value="UniProtKB-KW"/>
</dbReference>
<dbReference type="PANTHER" id="PTHR22726">
    <property type="entry name" value="METALLOENDOPEPTIDASE OMA1"/>
    <property type="match status" value="1"/>
</dbReference>
<gene>
    <name evidence="9" type="ORF">B0F90DRAFT_1809455</name>
</gene>
<dbReference type="GO" id="GO:0006515">
    <property type="term" value="P:protein quality control for misfolded or incompletely synthesized proteins"/>
    <property type="evidence" value="ECO:0007669"/>
    <property type="project" value="TreeGrafter"/>
</dbReference>
<evidence type="ECO:0000259" key="8">
    <source>
        <dbReference type="Pfam" id="PF01435"/>
    </source>
</evidence>
<feature type="domain" description="Peptidase M48" evidence="8">
    <location>
        <begin position="235"/>
        <end position="483"/>
    </location>
</feature>